<sequence length="100" mass="11211">MTDPDKELSTLKLERKECEKCGATWINGTHVWRGTGNTSDSSELDLAGLVCNKLGNEQCINPMKGMDGGQTWEYRAGYIDGMISEKKKTMEDMRDKFGDL</sequence>
<dbReference type="Proteomes" id="UP000240287">
    <property type="component" value="Genome"/>
</dbReference>
<dbReference type="EMBL" id="KU686193">
    <property type="protein sequence ID" value="AOV57643.1"/>
    <property type="molecule type" value="Genomic_DNA"/>
</dbReference>
<evidence type="ECO:0000313" key="1">
    <source>
        <dbReference type="EMBL" id="AGH26929.1"/>
    </source>
</evidence>
<dbReference type="Proteomes" id="UP000241494">
    <property type="component" value="Segment"/>
</dbReference>
<dbReference type="EMBL" id="KU686192">
    <property type="protein sequence ID" value="AOV57393.1"/>
    <property type="molecule type" value="Genomic_DNA"/>
</dbReference>
<dbReference type="Proteomes" id="UP000241610">
    <property type="component" value="Segment"/>
</dbReference>
<evidence type="ECO:0000313" key="7">
    <source>
        <dbReference type="Proteomes" id="UP000203521"/>
    </source>
</evidence>
<keyword evidence="7" id="KW-1185">Reference proteome</keyword>
<dbReference type="Proteomes" id="UP000241265">
    <property type="component" value="Genome"/>
</dbReference>
<dbReference type="EMBL" id="HQ634177">
    <property type="protein sequence ID" value="AGH26929.1"/>
    <property type="molecule type" value="Genomic_DNA"/>
</dbReference>
<organism evidence="1 7">
    <name type="scientific">Synechococcus phage S-CAM1</name>
    <dbReference type="NCBI Taxonomy" id="754037"/>
    <lineage>
        <taxon>Viruses</taxon>
        <taxon>Duplodnaviria</taxon>
        <taxon>Heunggongvirae</taxon>
        <taxon>Uroviricota</taxon>
        <taxon>Caudoviricetes</taxon>
        <taxon>Pantevenvirales</taxon>
        <taxon>Kyanoviridae</taxon>
        <taxon>Anaposvirus</taxon>
        <taxon>Anaposvirus socalone</taxon>
    </lineage>
</organism>
<dbReference type="KEGG" id="vg:15009615"/>
<evidence type="ECO:0000313" key="2">
    <source>
        <dbReference type="EMBL" id="AOV57393.1"/>
    </source>
</evidence>
<dbReference type="EMBL" id="KU686196">
    <property type="protein sequence ID" value="AOV58393.1"/>
    <property type="molecule type" value="Genomic_DNA"/>
</dbReference>
<evidence type="ECO:0000313" key="8">
    <source>
        <dbReference type="Proteomes" id="UP000240287"/>
    </source>
</evidence>
<proteinExistence type="predicted"/>
<dbReference type="Proteomes" id="UP000203521">
    <property type="component" value="Segment"/>
</dbReference>
<evidence type="ECO:0000313" key="9">
    <source>
        <dbReference type="Proteomes" id="UP000241265"/>
    </source>
</evidence>
<accession>M4QF57</accession>
<dbReference type="OrthoDB" id="22990at10239"/>
<evidence type="ECO:0000313" key="3">
    <source>
        <dbReference type="EMBL" id="AOV57643.1"/>
    </source>
</evidence>
<name>M4QF57_9CAUD</name>
<reference evidence="8 9" key="2">
    <citation type="journal article" date="2016" name="Virology">
        <title>The genomic content and context of auxiliary metabolic genes in marine cyanomyoviruses.</title>
        <authorList>
            <person name="Crummett L.T."/>
            <person name="Puxty R.J."/>
            <person name="Weihe C."/>
            <person name="Marston M.F."/>
            <person name="Martiny J.B."/>
        </authorList>
    </citation>
    <scope>NUCLEOTIDE SEQUENCE [LARGE SCALE GENOMIC DNA]</scope>
    <source>
        <strain evidence="2">0309SB33</strain>
        <strain evidence="3">0310NB17</strain>
        <strain evidence="4">0809CC03</strain>
        <strain evidence="5">0810SB17</strain>
        <strain evidence="6">0910CC29</strain>
    </source>
</reference>
<evidence type="ECO:0000313" key="4">
    <source>
        <dbReference type="EMBL" id="AOV57893.1"/>
    </source>
</evidence>
<evidence type="ECO:0008006" key="10">
    <source>
        <dbReference type="Google" id="ProtNLM"/>
    </source>
</evidence>
<evidence type="ECO:0000313" key="5">
    <source>
        <dbReference type="EMBL" id="AOV58143.1"/>
    </source>
</evidence>
<dbReference type="GeneID" id="15009615"/>
<dbReference type="EMBL" id="KU686194">
    <property type="protein sequence ID" value="AOV57893.1"/>
    <property type="molecule type" value="Genomic_DNA"/>
</dbReference>
<protein>
    <recommendedName>
        <fullName evidence="10">Gp116</fullName>
    </recommendedName>
</protein>
<gene>
    <name evidence="4" type="ORF">C030809_138</name>
    <name evidence="6" type="ORF">C290910_138</name>
    <name evidence="3" type="ORF">N170310_138</name>
    <name evidence="2" type="ORF">N330309_138</name>
    <name evidence="5" type="ORF">S170810_138</name>
    <name evidence="1" type="ORF">SXBG_00194</name>
</gene>
<dbReference type="Proteomes" id="UP000241591">
    <property type="component" value="Segment"/>
</dbReference>
<dbReference type="RefSeq" id="YP_007673107.1">
    <property type="nucleotide sequence ID" value="NC_020837.1"/>
</dbReference>
<evidence type="ECO:0000313" key="6">
    <source>
        <dbReference type="EMBL" id="AOV58393.1"/>
    </source>
</evidence>
<reference evidence="1 7" key="1">
    <citation type="submission" date="2010-11" db="EMBL/GenBank/DDBJ databases">
        <title>The Genome Sequence of Synechococcus phage S-CAM1 0208SB26.</title>
        <authorList>
            <consortium name="The Broad Institute Genome Sequencing Platform"/>
            <person name="Henn M.R."/>
            <person name="Martiny J."/>
            <person name="Weihe C."/>
            <person name="Levin J."/>
            <person name="Malboeuf C."/>
            <person name="Casali M."/>
            <person name="Russ C."/>
            <person name="Lennon N."/>
            <person name="Chapman S.B."/>
            <person name="Erlich R."/>
            <person name="Young S.K."/>
            <person name="Yandava C."/>
            <person name="Zeng Q."/>
            <person name="Alvarado L."/>
            <person name="Anderson S."/>
            <person name="Berlin A."/>
            <person name="Chen Z."/>
            <person name="Freedman E."/>
            <person name="Gellesch M."/>
            <person name="Goldberg J."/>
            <person name="Green L."/>
            <person name="Griggs A."/>
            <person name="Gujja S."/>
            <person name="Heilman E.R."/>
            <person name="Heiman D."/>
            <person name="Hollinger A."/>
            <person name="Howarth C."/>
            <person name="Larson L."/>
            <person name="Mehta T."/>
            <person name="Pearson M."/>
            <person name="Roberts A."/>
            <person name="Ryan E."/>
            <person name="Saif S."/>
            <person name="Shea T."/>
            <person name="Shenoy N."/>
            <person name="Sisk P."/>
            <person name="Stolte C."/>
            <person name="Sykes S."/>
            <person name="White J."/>
            <person name="Haas B."/>
            <person name="Nusbaum C."/>
            <person name="Birren B."/>
        </authorList>
    </citation>
    <scope>NUCLEOTIDE SEQUENCE [LARGE SCALE GENOMIC DNA]</scope>
    <source>
        <strain evidence="1 7">S-CAM1</strain>
    </source>
</reference>
<dbReference type="EMBL" id="KU686195">
    <property type="protein sequence ID" value="AOV58143.1"/>
    <property type="molecule type" value="Genomic_DNA"/>
</dbReference>